<evidence type="ECO:0000256" key="1">
    <source>
        <dbReference type="SAM" id="MobiDB-lite"/>
    </source>
</evidence>
<dbReference type="OrthoDB" id="3437771at2759"/>
<evidence type="ECO:0000313" key="3">
    <source>
        <dbReference type="EMBL" id="OAF61742.1"/>
    </source>
</evidence>
<dbReference type="RefSeq" id="XP_024327016.1">
    <property type="nucleotide sequence ID" value="XM_024465127.1"/>
</dbReference>
<feature type="compositionally biased region" description="Low complexity" evidence="1">
    <location>
        <begin position="66"/>
        <end position="88"/>
    </location>
</feature>
<sequence length="193" mass="21189">MGALIGWTVNETHIEFRVFDTTTHYKKPAVSYRKIFKLDHQFNLPYYLTTMAKSNTKTKATASCCDQPKQSSSSPNKANAPSPDSPNNQESLSFRLPSISPVLSALLHSSCCWLPALLDLTSIGSASVASISHLKPIFSAITVWVLMDSFRRQGVTSRNLLRALVSVLILLLPMALAYFQPAAPAEAPKHSCH</sequence>
<dbReference type="Proteomes" id="UP000077154">
    <property type="component" value="Unassembled WGS sequence"/>
</dbReference>
<feature type="region of interest" description="Disordered" evidence="1">
    <location>
        <begin position="61"/>
        <end position="90"/>
    </location>
</feature>
<name>A0A177AJQ4_9PEZI</name>
<dbReference type="EMBL" id="KV441388">
    <property type="protein sequence ID" value="OAF61742.1"/>
    <property type="molecule type" value="Genomic_DNA"/>
</dbReference>
<evidence type="ECO:0000256" key="2">
    <source>
        <dbReference type="SAM" id="Phobius"/>
    </source>
</evidence>
<accession>A0A177AJQ4</accession>
<keyword evidence="2" id="KW-1133">Transmembrane helix</keyword>
<dbReference type="AlphaFoldDB" id="A0A177AJQ4"/>
<proteinExistence type="predicted"/>
<organism evidence="3">
    <name type="scientific">Pseudogymnoascus destructans</name>
    <dbReference type="NCBI Taxonomy" id="655981"/>
    <lineage>
        <taxon>Eukaryota</taxon>
        <taxon>Fungi</taxon>
        <taxon>Dikarya</taxon>
        <taxon>Ascomycota</taxon>
        <taxon>Pezizomycotina</taxon>
        <taxon>Leotiomycetes</taxon>
        <taxon>Thelebolales</taxon>
        <taxon>Thelebolaceae</taxon>
        <taxon>Pseudogymnoascus</taxon>
    </lineage>
</organism>
<feature type="transmembrane region" description="Helical" evidence="2">
    <location>
        <begin position="159"/>
        <end position="179"/>
    </location>
</feature>
<keyword evidence="2" id="KW-0472">Membrane</keyword>
<dbReference type="GeneID" id="36284538"/>
<dbReference type="eggNOG" id="ENOG502TAGP">
    <property type="taxonomic scope" value="Eukaryota"/>
</dbReference>
<protein>
    <submittedName>
        <fullName evidence="3">Uncharacterized protein</fullName>
    </submittedName>
</protein>
<dbReference type="VEuPathDB" id="FungiDB:GMDG_05843"/>
<gene>
    <name evidence="3" type="ORF">VC83_01449</name>
</gene>
<keyword evidence="2" id="KW-0812">Transmembrane</keyword>
<reference evidence="3" key="1">
    <citation type="submission" date="2016-03" db="EMBL/GenBank/DDBJ databases">
        <title>Updated assembly of Pseudogymnoascus destructans, the fungus causing white-nose syndrome of bats.</title>
        <authorList>
            <person name="Palmer J.M."/>
            <person name="Drees K.P."/>
            <person name="Foster J.T."/>
            <person name="Lindner D.L."/>
        </authorList>
    </citation>
    <scope>NUCLEOTIDE SEQUENCE [LARGE SCALE GENOMIC DNA]</scope>
    <source>
        <strain evidence="3">20631-21</strain>
    </source>
</reference>